<dbReference type="GO" id="GO:0006304">
    <property type="term" value="P:DNA modification"/>
    <property type="evidence" value="ECO:0007669"/>
    <property type="project" value="InterPro"/>
</dbReference>
<protein>
    <submittedName>
        <fullName evidence="3">Type I restriction enzyme R subunit</fullName>
        <ecNumber evidence="3">3.1.21.3</ecNumber>
    </submittedName>
</protein>
<dbReference type="Gene3D" id="3.90.1570.30">
    <property type="match status" value="1"/>
</dbReference>
<gene>
    <name evidence="3" type="ORF">HNQ52_002657</name>
</gene>
<dbReference type="GO" id="GO:0003677">
    <property type="term" value="F:DNA binding"/>
    <property type="evidence" value="ECO:0007669"/>
    <property type="project" value="InterPro"/>
</dbReference>
<feature type="region of interest" description="Disordered" evidence="1">
    <location>
        <begin position="571"/>
        <end position="613"/>
    </location>
</feature>
<dbReference type="SMART" id="SM00487">
    <property type="entry name" value="DEXDc"/>
    <property type="match status" value="1"/>
</dbReference>
<feature type="domain" description="Helicase ATP-binding" evidence="2">
    <location>
        <begin position="190"/>
        <end position="372"/>
    </location>
</feature>
<dbReference type="Pfam" id="PF00271">
    <property type="entry name" value="Helicase_C"/>
    <property type="match status" value="1"/>
</dbReference>
<sequence>MSSPWTPCSWWPFARNAKGAMSTMHETEADTRANRIDPVLREAGWGGVDGAHVHRELICPGRILGGGQRGSALSADYVLSYRGRKLAVIEAKRAGLDHTTGVGQAKDYAVRLKARFAYATNGLGWYGIDMHTGAEGDIALPFPSPEQLWLRCFPEGNDWRERFGAVPFETGGGKWQPRYYQHNAITAVLEAIAQQRERILLTLATGTGKTSIAFQIAWKLFHAKWNLSRDPVRRPRILFLADRNILADQAFNAFSAFPPDALCRIRPEEIRRRGGAPRNASVFFTIFQTFMTGGGEPEGDAGEPQFTFEGYEPDFFDFIVIDECHRGGAHDESTWRGILEYFKPAVQLGLTATPKRDVNADTYAYFGEPVYSYALKEGIGDGFLTPFKVRQMASTLDEYTWSEGDTVLAGEIDRERTYTEADFNTRLVIDQREQSRVQEFMDQIDQRQKTLVFCATQEHAARVRNFINQIKDHPDPHYCERVTADDGELGERHLREFQDNEKTLPTILTTSQKLSTGVDALNIRNIVLLRPIRSMIEFKQIIGRGTRIFDGKDYFTIYDFVKAYEHFNDPEWDGEPLPPEAPGEPRSPRAPRGDEGDEPDGQPGGVGEPPAPERVVVRLSDGRERSIRYIAATTYWSTDGRMITAQEFMQQLFGDLDALVADEDELRAIWSDPDRREAFIQRLTDLGYDAERLDDMRRLIDAPNSDIFDVLAYVRFTLAPLARSQRVRAASATGLGGYEREIRSFLEYVLGNYERNGIGELASSRIGDLLRIRYGGVNDAKRLLGDVPQIRRAFVDIQRHLFRQI</sequence>
<dbReference type="PANTHER" id="PTHR47396:SF1">
    <property type="entry name" value="ATP-DEPENDENT HELICASE IRC3-RELATED"/>
    <property type="match status" value="1"/>
</dbReference>
<evidence type="ECO:0000313" key="4">
    <source>
        <dbReference type="Proteomes" id="UP000521199"/>
    </source>
</evidence>
<dbReference type="NCBIfam" id="NF046051">
    <property type="entry name" value="restrict_EcoAI"/>
    <property type="match status" value="1"/>
</dbReference>
<dbReference type="GO" id="GO:0005829">
    <property type="term" value="C:cytosol"/>
    <property type="evidence" value="ECO:0007669"/>
    <property type="project" value="TreeGrafter"/>
</dbReference>
<dbReference type="PROSITE" id="PS51192">
    <property type="entry name" value="HELICASE_ATP_BIND_1"/>
    <property type="match status" value="1"/>
</dbReference>
<evidence type="ECO:0000259" key="2">
    <source>
        <dbReference type="PROSITE" id="PS51192"/>
    </source>
</evidence>
<dbReference type="Gene3D" id="3.40.50.300">
    <property type="entry name" value="P-loop containing nucleotide triphosphate hydrolases"/>
    <property type="match status" value="2"/>
</dbReference>
<dbReference type="InterPro" id="IPR013670">
    <property type="entry name" value="EcoEI_R_C_dom"/>
</dbReference>
<keyword evidence="3" id="KW-0378">Hydrolase</keyword>
<dbReference type="PANTHER" id="PTHR47396">
    <property type="entry name" value="TYPE I RESTRICTION ENZYME ECOKI R PROTEIN"/>
    <property type="match status" value="1"/>
</dbReference>
<dbReference type="GO" id="GO:0005524">
    <property type="term" value="F:ATP binding"/>
    <property type="evidence" value="ECO:0007669"/>
    <property type="project" value="InterPro"/>
</dbReference>
<organism evidence="3 4">
    <name type="scientific">Chiayiivirga flava</name>
    <dbReference type="NCBI Taxonomy" id="659595"/>
    <lineage>
        <taxon>Bacteria</taxon>
        <taxon>Pseudomonadati</taxon>
        <taxon>Pseudomonadota</taxon>
        <taxon>Gammaproteobacteria</taxon>
        <taxon>Lysobacterales</taxon>
        <taxon>Lysobacteraceae</taxon>
        <taxon>Chiayiivirga</taxon>
    </lineage>
</organism>
<reference evidence="3 4" key="1">
    <citation type="submission" date="2020-08" db="EMBL/GenBank/DDBJ databases">
        <title>Genomic Encyclopedia of Type Strains, Phase IV (KMG-IV): sequencing the most valuable type-strain genomes for metagenomic binning, comparative biology and taxonomic classification.</title>
        <authorList>
            <person name="Goeker M."/>
        </authorList>
    </citation>
    <scope>NUCLEOTIDE SEQUENCE [LARGE SCALE GENOMIC DNA]</scope>
    <source>
        <strain evidence="3 4">DSM 24163</strain>
    </source>
</reference>
<evidence type="ECO:0000313" key="3">
    <source>
        <dbReference type="EMBL" id="MBB5209094.1"/>
    </source>
</evidence>
<evidence type="ECO:0000256" key="1">
    <source>
        <dbReference type="SAM" id="MobiDB-lite"/>
    </source>
</evidence>
<dbReference type="SUPFAM" id="SSF52540">
    <property type="entry name" value="P-loop containing nucleoside triphosphate hydrolases"/>
    <property type="match status" value="1"/>
</dbReference>
<dbReference type="InterPro" id="IPR014001">
    <property type="entry name" value="Helicase_ATP-bd"/>
</dbReference>
<keyword evidence="4" id="KW-1185">Reference proteome</keyword>
<dbReference type="InterPro" id="IPR001650">
    <property type="entry name" value="Helicase_C-like"/>
</dbReference>
<dbReference type="Proteomes" id="UP000521199">
    <property type="component" value="Unassembled WGS sequence"/>
</dbReference>
<dbReference type="EMBL" id="JACHHP010000005">
    <property type="protein sequence ID" value="MBB5209094.1"/>
    <property type="molecule type" value="Genomic_DNA"/>
</dbReference>
<dbReference type="InterPro" id="IPR027417">
    <property type="entry name" value="P-loop_NTPase"/>
</dbReference>
<dbReference type="Pfam" id="PF04851">
    <property type="entry name" value="ResIII"/>
    <property type="match status" value="1"/>
</dbReference>
<dbReference type="GO" id="GO:0009035">
    <property type="term" value="F:type I site-specific deoxyribonuclease activity"/>
    <property type="evidence" value="ECO:0007669"/>
    <property type="project" value="UniProtKB-EC"/>
</dbReference>
<proteinExistence type="predicted"/>
<dbReference type="CDD" id="cd18032">
    <property type="entry name" value="DEXHc_RE_I_III_res"/>
    <property type="match status" value="1"/>
</dbReference>
<dbReference type="InterPro" id="IPR050742">
    <property type="entry name" value="Helicase_Restrict-Modif_Enz"/>
</dbReference>
<comment type="caution">
    <text evidence="3">The sequence shown here is derived from an EMBL/GenBank/DDBJ whole genome shotgun (WGS) entry which is preliminary data.</text>
</comment>
<accession>A0A7W8G170</accession>
<dbReference type="InterPro" id="IPR006935">
    <property type="entry name" value="Helicase/UvrB_N"/>
</dbReference>
<name>A0A7W8G170_9GAMM</name>
<dbReference type="EC" id="3.1.21.3" evidence="3"/>
<dbReference type="Pfam" id="PF08463">
    <property type="entry name" value="EcoEI_R_C"/>
    <property type="match status" value="1"/>
</dbReference>
<dbReference type="CDD" id="cd18799">
    <property type="entry name" value="SF2_C_EcoAI-like"/>
    <property type="match status" value="1"/>
</dbReference>
<dbReference type="AlphaFoldDB" id="A0A7W8G170"/>